<protein>
    <submittedName>
        <fullName evidence="1">Uncharacterized protein</fullName>
    </submittedName>
</protein>
<dbReference type="OrthoDB" id="2889120at2"/>
<dbReference type="Proteomes" id="UP000233375">
    <property type="component" value="Unassembled WGS sequence"/>
</dbReference>
<organism evidence="1 2">
    <name type="scientific">Niallia nealsonii</name>
    <dbReference type="NCBI Taxonomy" id="115979"/>
    <lineage>
        <taxon>Bacteria</taxon>
        <taxon>Bacillati</taxon>
        <taxon>Bacillota</taxon>
        <taxon>Bacilli</taxon>
        <taxon>Bacillales</taxon>
        <taxon>Bacillaceae</taxon>
        <taxon>Niallia</taxon>
    </lineage>
</organism>
<accession>A0A2N0Z3B5</accession>
<sequence length="125" mass="13991">MARLPGKSENLMNEFFHSEGIEMATKDITELIPISKGRKSARNKKHAKTSDWSKSETFNLGFIIKSKGGAAKKKGSFGYLVFPDQGRGPHNLVKQDFMLEGLNNSINKIVEKLNLKLVQAIEEEL</sequence>
<keyword evidence="2" id="KW-1185">Reference proteome</keyword>
<reference evidence="1 2" key="1">
    <citation type="journal article" date="2003" name="Int. J. Syst. Evol. Microbiol.">
        <title>Bacillus nealsonii sp. nov., isolated from a spacecraft-assembly facility, whose spores are gamma-radiation resistant.</title>
        <authorList>
            <person name="Venkateswaran K."/>
            <person name="Kempf M."/>
            <person name="Chen F."/>
            <person name="Satomi M."/>
            <person name="Nicholson W."/>
            <person name="Kern R."/>
        </authorList>
    </citation>
    <scope>NUCLEOTIDE SEQUENCE [LARGE SCALE GENOMIC DNA]</scope>
    <source>
        <strain evidence="1 2">FO-92</strain>
    </source>
</reference>
<dbReference type="AlphaFoldDB" id="A0A2N0Z3B5"/>
<proteinExistence type="predicted"/>
<comment type="caution">
    <text evidence="1">The sequence shown here is derived from an EMBL/GenBank/DDBJ whole genome shotgun (WGS) entry which is preliminary data.</text>
</comment>
<gene>
    <name evidence="1" type="ORF">CWS01_09250</name>
</gene>
<evidence type="ECO:0000313" key="2">
    <source>
        <dbReference type="Proteomes" id="UP000233375"/>
    </source>
</evidence>
<dbReference type="EMBL" id="PISE01000017">
    <property type="protein sequence ID" value="PKG24011.1"/>
    <property type="molecule type" value="Genomic_DNA"/>
</dbReference>
<evidence type="ECO:0000313" key="1">
    <source>
        <dbReference type="EMBL" id="PKG24011.1"/>
    </source>
</evidence>
<name>A0A2N0Z3B5_9BACI</name>